<dbReference type="GO" id="GO:0003700">
    <property type="term" value="F:DNA-binding transcription factor activity"/>
    <property type="evidence" value="ECO:0007669"/>
    <property type="project" value="InterPro"/>
</dbReference>
<organism evidence="5 6">
    <name type="scientific">Staphylococcus shinii</name>
    <dbReference type="NCBI Taxonomy" id="2912228"/>
    <lineage>
        <taxon>Bacteria</taxon>
        <taxon>Bacillati</taxon>
        <taxon>Bacillota</taxon>
        <taxon>Bacilli</taxon>
        <taxon>Bacillales</taxon>
        <taxon>Staphylococcaceae</taxon>
        <taxon>Staphylococcus</taxon>
    </lineage>
</organism>
<dbReference type="OrthoDB" id="162505at2"/>
<dbReference type="SMART" id="SM00866">
    <property type="entry name" value="UTRA"/>
    <property type="match status" value="1"/>
</dbReference>
<evidence type="ECO:0000259" key="4">
    <source>
        <dbReference type="PROSITE" id="PS50949"/>
    </source>
</evidence>
<protein>
    <submittedName>
        <fullName evidence="5">GntR family transcriptional regulator</fullName>
    </submittedName>
</protein>
<dbReference type="Proteomes" id="UP000286317">
    <property type="component" value="Unassembled WGS sequence"/>
</dbReference>
<dbReference type="PANTHER" id="PTHR44846">
    <property type="entry name" value="MANNOSYL-D-GLYCERATE TRANSPORT/METABOLISM SYSTEM REPRESSOR MNGR-RELATED"/>
    <property type="match status" value="1"/>
</dbReference>
<dbReference type="AlphaFoldDB" id="A0A418IH52"/>
<dbReference type="InterPro" id="IPR050679">
    <property type="entry name" value="Bact_HTH_transcr_reg"/>
</dbReference>
<dbReference type="EMBL" id="QXUF01000021">
    <property type="protein sequence ID" value="RIN01811.1"/>
    <property type="molecule type" value="Genomic_DNA"/>
</dbReference>
<dbReference type="PROSITE" id="PS50949">
    <property type="entry name" value="HTH_GNTR"/>
    <property type="match status" value="1"/>
</dbReference>
<keyword evidence="1" id="KW-0805">Transcription regulation</keyword>
<reference evidence="5 6" key="1">
    <citation type="journal article" date="2016" name="Front. Microbiol.">
        <title>Comprehensive Phylogenetic Analysis of Bovine Non-aureus Staphylococci Species Based on Whole-Genome Sequencing.</title>
        <authorList>
            <person name="Naushad S."/>
            <person name="Barkema H.W."/>
            <person name="Luby C."/>
            <person name="Condas L.A."/>
            <person name="Nobrega D.B."/>
            <person name="Carson D.A."/>
            <person name="De Buck J."/>
        </authorList>
    </citation>
    <scope>NUCLEOTIDE SEQUENCE [LARGE SCALE GENOMIC DNA]</scope>
    <source>
        <strain evidence="5 6">SNUC 4554</strain>
    </source>
</reference>
<dbReference type="RefSeq" id="WP_119585123.1">
    <property type="nucleotide sequence ID" value="NZ_JAGEVL010000003.1"/>
</dbReference>
<evidence type="ECO:0000313" key="6">
    <source>
        <dbReference type="Proteomes" id="UP000286317"/>
    </source>
</evidence>
<evidence type="ECO:0000256" key="3">
    <source>
        <dbReference type="ARBA" id="ARBA00023163"/>
    </source>
</evidence>
<dbReference type="Pfam" id="PF07702">
    <property type="entry name" value="UTRA"/>
    <property type="match status" value="1"/>
</dbReference>
<name>A0A418IH52_9STAP</name>
<dbReference type="Gene3D" id="3.40.1410.10">
    <property type="entry name" value="Chorismate lyase-like"/>
    <property type="match status" value="1"/>
</dbReference>
<dbReference type="SMART" id="SM00345">
    <property type="entry name" value="HTH_GNTR"/>
    <property type="match status" value="1"/>
</dbReference>
<dbReference type="InterPro" id="IPR036390">
    <property type="entry name" value="WH_DNA-bd_sf"/>
</dbReference>
<dbReference type="GO" id="GO:0003677">
    <property type="term" value="F:DNA binding"/>
    <property type="evidence" value="ECO:0007669"/>
    <property type="project" value="UniProtKB-KW"/>
</dbReference>
<dbReference type="Pfam" id="PF00392">
    <property type="entry name" value="GntR"/>
    <property type="match status" value="1"/>
</dbReference>
<dbReference type="PANTHER" id="PTHR44846:SF1">
    <property type="entry name" value="MANNOSYL-D-GLYCERATE TRANSPORT_METABOLISM SYSTEM REPRESSOR MNGR-RELATED"/>
    <property type="match status" value="1"/>
</dbReference>
<dbReference type="SUPFAM" id="SSF64288">
    <property type="entry name" value="Chorismate lyase-like"/>
    <property type="match status" value="1"/>
</dbReference>
<evidence type="ECO:0000256" key="2">
    <source>
        <dbReference type="ARBA" id="ARBA00023125"/>
    </source>
</evidence>
<dbReference type="CDD" id="cd07377">
    <property type="entry name" value="WHTH_GntR"/>
    <property type="match status" value="1"/>
</dbReference>
<dbReference type="GO" id="GO:0045892">
    <property type="term" value="P:negative regulation of DNA-templated transcription"/>
    <property type="evidence" value="ECO:0007669"/>
    <property type="project" value="TreeGrafter"/>
</dbReference>
<dbReference type="Gene3D" id="1.10.10.10">
    <property type="entry name" value="Winged helix-like DNA-binding domain superfamily/Winged helix DNA-binding domain"/>
    <property type="match status" value="1"/>
</dbReference>
<gene>
    <name evidence="5" type="ORF">BU112_04525</name>
</gene>
<proteinExistence type="predicted"/>
<dbReference type="SUPFAM" id="SSF46785">
    <property type="entry name" value="Winged helix' DNA-binding domain"/>
    <property type="match status" value="1"/>
</dbReference>
<keyword evidence="6" id="KW-1185">Reference proteome</keyword>
<comment type="caution">
    <text evidence="5">The sequence shown here is derived from an EMBL/GenBank/DDBJ whole genome shotgun (WGS) entry which is preliminary data.</text>
</comment>
<evidence type="ECO:0000313" key="5">
    <source>
        <dbReference type="EMBL" id="RIN01811.1"/>
    </source>
</evidence>
<evidence type="ECO:0000256" key="1">
    <source>
        <dbReference type="ARBA" id="ARBA00023015"/>
    </source>
</evidence>
<dbReference type="InterPro" id="IPR000524">
    <property type="entry name" value="Tscrpt_reg_HTH_GntR"/>
</dbReference>
<sequence length="241" mass="28013">MTKLSSDKGPLYLQIKEIIEDRIIHGIYTIGNYIPTEIEFEEEFNVSKVTVRAAIKELVTLGYLERKSGKGTTVINHKQMSNETNNKNFTEKLVEQGNKIHKLIKDIVVETHEKNSELFQMFGEKSYKITRVYLLNDKPYILFNHYLPHPLSSLDEYGELKENNDLSIYKILEDEQIEIKDIEDNFSVGFNEQATAYLNLQTSNPLLVRERVSYSVNHQIVEYSIGYYNSELKKYSISLKG</sequence>
<dbReference type="InterPro" id="IPR028978">
    <property type="entry name" value="Chorismate_lyase_/UTRA_dom_sf"/>
</dbReference>
<dbReference type="InterPro" id="IPR036388">
    <property type="entry name" value="WH-like_DNA-bd_sf"/>
</dbReference>
<dbReference type="PRINTS" id="PR00035">
    <property type="entry name" value="HTHGNTR"/>
</dbReference>
<feature type="domain" description="HTH gntR-type" evidence="4">
    <location>
        <begin position="9"/>
        <end position="77"/>
    </location>
</feature>
<dbReference type="InterPro" id="IPR011663">
    <property type="entry name" value="UTRA"/>
</dbReference>
<accession>A0A418IH52</accession>
<keyword evidence="2" id="KW-0238">DNA-binding</keyword>
<keyword evidence="3" id="KW-0804">Transcription</keyword>
<dbReference type="GeneID" id="79051281"/>